<proteinExistence type="inferred from homology"/>
<feature type="domain" description="Aspartate/glutamate/uridylate kinase" evidence="11">
    <location>
        <begin position="4"/>
        <end position="278"/>
    </location>
</feature>
<dbReference type="GO" id="GO:0009090">
    <property type="term" value="P:homoserine biosynthetic process"/>
    <property type="evidence" value="ECO:0007669"/>
    <property type="project" value="TreeGrafter"/>
</dbReference>
<evidence type="ECO:0000256" key="8">
    <source>
        <dbReference type="PIRSR" id="PIRSR000726-1"/>
    </source>
</evidence>
<dbReference type="InterPro" id="IPR018042">
    <property type="entry name" value="Aspartate_kinase_CS"/>
</dbReference>
<dbReference type="InterPro" id="IPR042199">
    <property type="entry name" value="AsparK_Bifunc_asparK/hSer_DH"/>
</dbReference>
<dbReference type="PIRSF" id="PIRSF000726">
    <property type="entry name" value="Asp_kin"/>
    <property type="match status" value="1"/>
</dbReference>
<evidence type="ECO:0000256" key="3">
    <source>
        <dbReference type="ARBA" id="ARBA00022679"/>
    </source>
</evidence>
<dbReference type="EMBL" id="LR217698">
    <property type="protein sequence ID" value="VFP78432.1"/>
    <property type="molecule type" value="Genomic_DNA"/>
</dbReference>
<evidence type="ECO:0000256" key="1">
    <source>
        <dbReference type="ARBA" id="ARBA00004766"/>
    </source>
</evidence>
<evidence type="ECO:0000256" key="4">
    <source>
        <dbReference type="ARBA" id="ARBA00022741"/>
    </source>
</evidence>
<dbReference type="Gene3D" id="1.20.120.1320">
    <property type="entry name" value="Aspartokinase, catalytic domain"/>
    <property type="match status" value="1"/>
</dbReference>
<dbReference type="Gene3D" id="3.40.1160.10">
    <property type="entry name" value="Acetylglutamate kinase-like"/>
    <property type="match status" value="1"/>
</dbReference>
<organism evidence="12 13">
    <name type="scientific">Candidatus Erwinia haradaeae</name>
    <dbReference type="NCBI Taxonomy" id="1922217"/>
    <lineage>
        <taxon>Bacteria</taxon>
        <taxon>Pseudomonadati</taxon>
        <taxon>Pseudomonadota</taxon>
        <taxon>Gammaproteobacteria</taxon>
        <taxon>Enterobacterales</taxon>
        <taxon>Erwiniaceae</taxon>
        <taxon>Erwinia</taxon>
    </lineage>
</organism>
<dbReference type="InterPro" id="IPR001048">
    <property type="entry name" value="Asp/Glu/Uridylate_kinase"/>
</dbReference>
<feature type="binding site" evidence="8">
    <location>
        <begin position="258"/>
        <end position="259"/>
    </location>
    <ligand>
        <name>ATP</name>
        <dbReference type="ChEBI" id="CHEBI:30616"/>
    </ligand>
</feature>
<protein>
    <recommendedName>
        <fullName evidence="9">Aspartokinase</fullName>
        <ecNumber evidence="9">2.7.2.4</ecNumber>
    </recommendedName>
</protein>
<evidence type="ECO:0000256" key="9">
    <source>
        <dbReference type="RuleBase" id="RU003448"/>
    </source>
</evidence>
<evidence type="ECO:0000256" key="6">
    <source>
        <dbReference type="ARBA" id="ARBA00022840"/>
    </source>
</evidence>
<reference evidence="12 13" key="1">
    <citation type="submission" date="2019-02" db="EMBL/GenBank/DDBJ databases">
        <authorList>
            <person name="Manzano-Marin A."/>
            <person name="Manzano-Marin A."/>
        </authorList>
    </citation>
    <scope>NUCLEOTIDE SEQUENCE [LARGE SCALE GENOMIC DNA]</scope>
    <source>
        <strain evidence="12 13">ErCicurtihirsuta</strain>
    </source>
</reference>
<evidence type="ECO:0000259" key="11">
    <source>
        <dbReference type="Pfam" id="PF00696"/>
    </source>
</evidence>
<dbReference type="UniPathway" id="UPA00051">
    <property type="reaction ID" value="UER00462"/>
</dbReference>
<evidence type="ECO:0000313" key="13">
    <source>
        <dbReference type="Proteomes" id="UP000294364"/>
    </source>
</evidence>
<feature type="binding site" evidence="8">
    <location>
        <position position="46"/>
    </location>
    <ligand>
        <name>substrate</name>
    </ligand>
</feature>
<keyword evidence="10" id="KW-0028">Amino-acid biosynthesis</keyword>
<dbReference type="InterPro" id="IPR045865">
    <property type="entry name" value="ACT-like_dom_sf"/>
</dbReference>
<dbReference type="GO" id="GO:0005829">
    <property type="term" value="C:cytosol"/>
    <property type="evidence" value="ECO:0007669"/>
    <property type="project" value="TreeGrafter"/>
</dbReference>
<sequence length="467" mass="52629">MSENLIVAKFGGTSVSNYTSMNRSADVVSANKNIRLVVLSASSGVTDRLIALAAGKKKNSRIIILDEIFKIQDAIIKKMKQQRVLYYQIRCIMRNIVSLSESAERNPSLELTDELMSYGEVMSTFLFVEVLHQRHVAVEWFDVRRVMRTNSRFGCAEPKISDLLGLVNHHLKPRIKESLIVTQGFIGQEGNGRTTTLGRGGSDYTASILGEALHAHSINIWTDVPGIYTTDPHLIPSAKRIDKITLEEASVMATFGAKVLHPSTLLPALRSDMSVFVGSSKNPMDGGTIVCHKMHNLPIFRAITLRRQQILLTLRSRNVLCNPLYMDEVFKILACHSFSLDLMMLSDSSFLLTLDSTRKNFFQNSVLTQSLLDDLSLVCEVEIEDNLALVVIIGNQISGCYSISQEIFSLLDLFNIRLMCYRFSRSTLCYLVHGHEAEQIMQILHRKMFEEKTEWGTDLDKPQYSVR</sequence>
<comment type="pathway">
    <text evidence="10">Amino-acid biosynthesis; L-threonine biosynthesis; L-threonine from L-aspartate: step 1/5.</text>
</comment>
<comment type="catalytic activity">
    <reaction evidence="7 9">
        <text>L-aspartate + ATP = 4-phospho-L-aspartate + ADP</text>
        <dbReference type="Rhea" id="RHEA:23776"/>
        <dbReference type="ChEBI" id="CHEBI:29991"/>
        <dbReference type="ChEBI" id="CHEBI:30616"/>
        <dbReference type="ChEBI" id="CHEBI:57535"/>
        <dbReference type="ChEBI" id="CHEBI:456216"/>
        <dbReference type="EC" id="2.7.2.4"/>
    </reaction>
</comment>
<gene>
    <name evidence="12" type="primary">lysC</name>
    <name evidence="12" type="ORF">ERCICURT3053_056</name>
</gene>
<dbReference type="EC" id="2.7.2.4" evidence="9"/>
<keyword evidence="5 9" id="KW-0418">Kinase</keyword>
<dbReference type="UniPathway" id="UPA00034">
    <property type="reaction ID" value="UER00015"/>
</dbReference>
<dbReference type="NCBIfam" id="NF006570">
    <property type="entry name" value="PRK09084.1"/>
    <property type="match status" value="1"/>
</dbReference>
<evidence type="ECO:0000313" key="12">
    <source>
        <dbReference type="EMBL" id="VFP78432.1"/>
    </source>
</evidence>
<dbReference type="OrthoDB" id="9799110at2"/>
<keyword evidence="4 8" id="KW-0547">Nucleotide-binding</keyword>
<dbReference type="InterPro" id="IPR001341">
    <property type="entry name" value="Asp_kinase"/>
</dbReference>
<keyword evidence="3 9" id="KW-0808">Transferase</keyword>
<feature type="binding site" evidence="8">
    <location>
        <position position="120"/>
    </location>
    <ligand>
        <name>substrate</name>
    </ligand>
</feature>
<feature type="binding site" evidence="8">
    <location>
        <begin position="9"/>
        <end position="12"/>
    </location>
    <ligand>
        <name>ATP</name>
        <dbReference type="ChEBI" id="CHEBI:30616"/>
    </ligand>
</feature>
<dbReference type="InterPro" id="IPR005260">
    <property type="entry name" value="Asp_kin_monofn"/>
</dbReference>
<dbReference type="Gene3D" id="3.30.70.260">
    <property type="match status" value="2"/>
</dbReference>
<dbReference type="InterPro" id="IPR036393">
    <property type="entry name" value="AceGlu_kinase-like_sf"/>
</dbReference>
<dbReference type="GO" id="GO:0009089">
    <property type="term" value="P:lysine biosynthetic process via diaminopimelate"/>
    <property type="evidence" value="ECO:0007669"/>
    <property type="project" value="UniProtKB-UniPathway"/>
</dbReference>
<dbReference type="GO" id="GO:0004072">
    <property type="term" value="F:aspartate kinase activity"/>
    <property type="evidence" value="ECO:0007669"/>
    <property type="project" value="UniProtKB-EC"/>
</dbReference>
<feature type="binding site" evidence="8">
    <location>
        <position position="228"/>
    </location>
    <ligand>
        <name>ATP</name>
        <dbReference type="ChEBI" id="CHEBI:30616"/>
    </ligand>
</feature>
<evidence type="ECO:0000256" key="10">
    <source>
        <dbReference type="RuleBase" id="RU004249"/>
    </source>
</evidence>
<evidence type="ECO:0000256" key="5">
    <source>
        <dbReference type="ARBA" id="ARBA00022777"/>
    </source>
</evidence>
<dbReference type="PROSITE" id="PS00324">
    <property type="entry name" value="ASPARTOKINASE"/>
    <property type="match status" value="1"/>
</dbReference>
<dbReference type="AlphaFoldDB" id="A0A451CZ62"/>
<keyword evidence="6 8" id="KW-0067">ATP-binding</keyword>
<dbReference type="RefSeq" id="WP_157992285.1">
    <property type="nucleotide sequence ID" value="NZ_LR217698.1"/>
</dbReference>
<dbReference type="NCBIfam" id="TIGR00657">
    <property type="entry name" value="asp_kinases"/>
    <property type="match status" value="1"/>
</dbReference>
<dbReference type="UniPathway" id="UPA00050">
    <property type="reaction ID" value="UER00461"/>
</dbReference>
<comment type="pathway">
    <text evidence="10">Amino-acid biosynthesis; L-methionine biosynthesis via de novo pathway; L-homoserine from L-aspartate: step 1/3.</text>
</comment>
<dbReference type="SUPFAM" id="SSF55021">
    <property type="entry name" value="ACT-like"/>
    <property type="match status" value="1"/>
</dbReference>
<dbReference type="Pfam" id="PF00696">
    <property type="entry name" value="AA_kinase"/>
    <property type="match status" value="1"/>
</dbReference>
<dbReference type="PANTHER" id="PTHR21499">
    <property type="entry name" value="ASPARTATE KINASE"/>
    <property type="match status" value="1"/>
</dbReference>
<accession>A0A451CZ62</accession>
<dbReference type="SUPFAM" id="SSF53633">
    <property type="entry name" value="Carbamate kinase-like"/>
    <property type="match status" value="1"/>
</dbReference>
<evidence type="ECO:0000256" key="7">
    <source>
        <dbReference type="ARBA" id="ARBA00047872"/>
    </source>
</evidence>
<feature type="binding site" evidence="8">
    <location>
        <begin position="222"/>
        <end position="223"/>
    </location>
    <ligand>
        <name>ATP</name>
        <dbReference type="ChEBI" id="CHEBI:30616"/>
    </ligand>
</feature>
<dbReference type="GO" id="GO:0005524">
    <property type="term" value="F:ATP binding"/>
    <property type="evidence" value="ECO:0007669"/>
    <property type="project" value="UniProtKB-KW"/>
</dbReference>
<name>A0A451CZ62_9GAMM</name>
<comment type="similarity">
    <text evidence="2 9">Belongs to the aspartokinase family.</text>
</comment>
<dbReference type="GO" id="GO:0009088">
    <property type="term" value="P:threonine biosynthetic process"/>
    <property type="evidence" value="ECO:0007669"/>
    <property type="project" value="UniProtKB-UniPathway"/>
</dbReference>
<comment type="pathway">
    <text evidence="1 10">Amino-acid biosynthesis; L-lysine biosynthesis via DAP pathway; (S)-tetrahydrodipicolinate from L-aspartate: step 1/4.</text>
</comment>
<dbReference type="Proteomes" id="UP000294364">
    <property type="component" value="Chromosome"/>
</dbReference>
<evidence type="ECO:0000256" key="2">
    <source>
        <dbReference type="ARBA" id="ARBA00010122"/>
    </source>
</evidence>
<dbReference type="PANTHER" id="PTHR21499:SF59">
    <property type="entry name" value="ASPARTOKINASE"/>
    <property type="match status" value="1"/>
</dbReference>